<gene>
    <name evidence="4" type="ORF">DO886_08060</name>
</gene>
<organism evidence="4">
    <name type="scientific">Campylobacter coli</name>
    <dbReference type="NCBI Taxonomy" id="195"/>
    <lineage>
        <taxon>Bacteria</taxon>
        <taxon>Pseudomonadati</taxon>
        <taxon>Campylobacterota</taxon>
        <taxon>Epsilonproteobacteria</taxon>
        <taxon>Campylobacterales</taxon>
        <taxon>Campylobacteraceae</taxon>
        <taxon>Campylobacter</taxon>
    </lineage>
</organism>
<dbReference type="PANTHER" id="PTHR43581:SF4">
    <property type="entry name" value="ATP_GTP PHOSPHATASE"/>
    <property type="match status" value="1"/>
</dbReference>
<dbReference type="InterPro" id="IPR038734">
    <property type="entry name" value="YhaN_AAA"/>
</dbReference>
<dbReference type="InterPro" id="IPR003593">
    <property type="entry name" value="AAA+_ATPase"/>
</dbReference>
<comment type="caution">
    <text evidence="4">The sequence shown here is derived from an EMBL/GenBank/DDBJ whole genome shotgun (WGS) entry which is preliminary data.</text>
</comment>
<protein>
    <recommendedName>
        <fullName evidence="3">AAA+ ATPase domain-containing protein</fullName>
    </recommendedName>
</protein>
<reference evidence="4" key="1">
    <citation type="submission" date="2018-06" db="EMBL/GenBank/DDBJ databases">
        <authorList>
            <consortium name="NARMS: The National Antimicrobial Resistance Monitoring System"/>
        </authorList>
    </citation>
    <scope>NUCLEOTIDE SEQUENCE</scope>
    <source>
        <strain evidence="4">FSIS11810584</strain>
    </source>
</reference>
<dbReference type="InterPro" id="IPR027417">
    <property type="entry name" value="P-loop_NTPase"/>
</dbReference>
<sequence length="342" mass="39794">MRIKEIQIKNFKRFDNLIIKGTEQSKLVALVGPNGSGKSSILEACNTWQKSKRWNIIDTTYHNKYLNIGHQIDIIFNQDLPHDYNYQKLMHFRSAHRNEADFTVEQFSKMSKPYESLKLRKIIDNDTSVSDNFKRLVGMTVSDLYNNENSEILVKDLKERLLGKLRKSMKNIFDDLILEGITNPFENGSFYFKKGKVEKFHYKNLSSGEKSAFDLLLDLVLKIEYFEDGIIFIDEPETHMHTSLQSKLIEEIYNIIPDNNQLWITTHSLGILQKIKELIACKNQDISIIDFSEQNFDEEIVLEPCNIDNIIWEKFLSFTIGNLSNFIAPEIIIFCEGNLCGE</sequence>
<dbReference type="InterPro" id="IPR017871">
    <property type="entry name" value="ABC_transporter-like_CS"/>
</dbReference>
<accession>A0A5T1RM99</accession>
<dbReference type="Gene3D" id="3.40.50.300">
    <property type="entry name" value="P-loop containing nucleotide triphosphate hydrolases"/>
    <property type="match status" value="1"/>
</dbReference>
<keyword evidence="1" id="KW-0547">Nucleotide-binding</keyword>
<feature type="domain" description="AAA+ ATPase" evidence="3">
    <location>
        <begin position="24"/>
        <end position="306"/>
    </location>
</feature>
<proteinExistence type="predicted"/>
<keyword evidence="2" id="KW-0067">ATP-binding</keyword>
<dbReference type="SMART" id="SM00382">
    <property type="entry name" value="AAA"/>
    <property type="match status" value="1"/>
</dbReference>
<dbReference type="PROSITE" id="PS00211">
    <property type="entry name" value="ABC_TRANSPORTER_1"/>
    <property type="match status" value="1"/>
</dbReference>
<dbReference type="EMBL" id="AACOOI010000020">
    <property type="protein sequence ID" value="EAL4753252.1"/>
    <property type="molecule type" value="Genomic_DNA"/>
</dbReference>
<dbReference type="AlphaFoldDB" id="A0A5T1RM99"/>
<evidence type="ECO:0000313" key="4">
    <source>
        <dbReference type="EMBL" id="EAL4753252.1"/>
    </source>
</evidence>
<name>A0A5T1RM99_CAMCO</name>
<dbReference type="Pfam" id="PF13514">
    <property type="entry name" value="AAA_27"/>
    <property type="match status" value="1"/>
</dbReference>
<dbReference type="PANTHER" id="PTHR43581">
    <property type="entry name" value="ATP/GTP PHOSPHATASE"/>
    <property type="match status" value="1"/>
</dbReference>
<evidence type="ECO:0000259" key="3">
    <source>
        <dbReference type="SMART" id="SM00382"/>
    </source>
</evidence>
<dbReference type="Pfam" id="PF13304">
    <property type="entry name" value="AAA_21"/>
    <property type="match status" value="1"/>
</dbReference>
<dbReference type="GO" id="GO:0005524">
    <property type="term" value="F:ATP binding"/>
    <property type="evidence" value="ECO:0007669"/>
    <property type="project" value="UniProtKB-KW"/>
</dbReference>
<feature type="non-terminal residue" evidence="4">
    <location>
        <position position="342"/>
    </location>
</feature>
<dbReference type="SUPFAM" id="SSF52540">
    <property type="entry name" value="P-loop containing nucleoside triphosphate hydrolases"/>
    <property type="match status" value="1"/>
</dbReference>
<evidence type="ECO:0000256" key="2">
    <source>
        <dbReference type="ARBA" id="ARBA00022840"/>
    </source>
</evidence>
<dbReference type="InterPro" id="IPR051396">
    <property type="entry name" value="Bact_Antivir_Def_Nuclease"/>
</dbReference>
<dbReference type="GO" id="GO:0016887">
    <property type="term" value="F:ATP hydrolysis activity"/>
    <property type="evidence" value="ECO:0007669"/>
    <property type="project" value="InterPro"/>
</dbReference>
<dbReference type="InterPro" id="IPR003959">
    <property type="entry name" value="ATPase_AAA_core"/>
</dbReference>
<dbReference type="GO" id="GO:0006302">
    <property type="term" value="P:double-strand break repair"/>
    <property type="evidence" value="ECO:0007669"/>
    <property type="project" value="InterPro"/>
</dbReference>
<evidence type="ECO:0000256" key="1">
    <source>
        <dbReference type="ARBA" id="ARBA00022741"/>
    </source>
</evidence>